<keyword evidence="8" id="KW-0479">Metal-binding</keyword>
<evidence type="ECO:0000256" key="8">
    <source>
        <dbReference type="ARBA" id="ARBA00022723"/>
    </source>
</evidence>
<feature type="region of interest" description="Disordered" evidence="15">
    <location>
        <begin position="308"/>
        <end position="329"/>
    </location>
</feature>
<keyword evidence="5" id="KW-0963">Cytoplasm</keyword>
<feature type="domain" description="RNA polymerase Rpb2" evidence="18">
    <location>
        <begin position="6"/>
        <end position="66"/>
    </location>
</feature>
<dbReference type="FunCoup" id="A0A1Q6DS27">
    <property type="interactions" value="72"/>
</dbReference>
<protein>
    <recommendedName>
        <fullName evidence="14">DNA-directed RNA polymerase subunit beta</fullName>
        <ecNumber evidence="14">2.7.7.6</ecNumber>
    </recommendedName>
</protein>
<dbReference type="EMBL" id="MSDW01000002">
    <property type="protein sequence ID" value="OKY77148.1"/>
    <property type="molecule type" value="Genomic_DNA"/>
</dbReference>
<sequence>MKGSKVFLNGSLVGTHNEPRKLVEEIRKARRENKLPEELNTSYREKTDQIIVRTGGGRARRPLIVVRDGEPLLTDEHVQKLKEDEYSWQDLVEEGVVEYVDAEEEENCLIAINEEDITEKHTHLELDPALILGIAASALPYPEHNASPRNTMGAGMVKQVLGLPQANFRLRGDTRGHLLHYPQTPLVKTRVLDEIEYGDRPAGQNFVVAVLSHGGYNIEDALIVNKASIDRGLGRSHFFRMYEGEERRYPGGQQNRFEIPDPEVRGSRGSEAYKHLDEDGIVNPEMDVGPNDVLVGMTAPPRFLEEPTELGLSPQKRRETSVTMRSNEEGTVDTVILTETEEGLRLSKVRVRDERIPELGDKFATRHGQKGVIGNIVPQEDMPFSEDGVVPDLIVNPHAIPSRMTVGHVLEMIGGKVASLRGEEVDGTPFSGESEEKLREQLQKYGFSHSGKEVLYDGRNGKKLKSNIFTGVIFYEKLYHMVSGKIHSRSRGPVQVLTRQPTEGRAREGGLRFGEMERDCLVGHGASMALKDRLLDESDRVVELVCESCGHVAVYDKKRNVSYCPVCGEDVVLSQVEMSYAFKVLLDEIKSMCIMPRIELEDKV</sequence>
<proteinExistence type="inferred from homology"/>
<evidence type="ECO:0000256" key="9">
    <source>
        <dbReference type="ARBA" id="ARBA00022833"/>
    </source>
</evidence>
<dbReference type="InParanoid" id="A0A1Q6DS27"/>
<dbReference type="GO" id="GO:0032549">
    <property type="term" value="F:ribonucleoside binding"/>
    <property type="evidence" value="ECO:0007669"/>
    <property type="project" value="InterPro"/>
</dbReference>
<dbReference type="GO" id="GO:0003677">
    <property type="term" value="F:DNA binding"/>
    <property type="evidence" value="ECO:0007669"/>
    <property type="project" value="UniProtKB-KW"/>
</dbReference>
<dbReference type="Pfam" id="PF04566">
    <property type="entry name" value="RNA_pol_Rpb2_4"/>
    <property type="match status" value="1"/>
</dbReference>
<evidence type="ECO:0000256" key="3">
    <source>
        <dbReference type="ARBA" id="ARBA00006835"/>
    </source>
</evidence>
<comment type="subcellular location">
    <subcellularLocation>
        <location evidence="2">Cytoplasm</location>
    </subcellularLocation>
</comment>
<gene>
    <name evidence="20" type="ORF">BTN85_1794</name>
</gene>
<comment type="caution">
    <text evidence="20">The sequence shown here is derived from an EMBL/GenBank/DDBJ whole genome shotgun (WGS) entry which is preliminary data.</text>
</comment>
<reference evidence="20" key="1">
    <citation type="submission" date="2016-12" db="EMBL/GenBank/DDBJ databases">
        <title>Discovery of methanogenic haloarchaea.</title>
        <authorList>
            <person name="Sorokin D.Y."/>
            <person name="Makarova K.S."/>
            <person name="Abbas B."/>
            <person name="Ferrer M."/>
            <person name="Golyshin P.N."/>
        </authorList>
    </citation>
    <scope>NUCLEOTIDE SEQUENCE [LARGE SCALE GENOMIC DNA]</scope>
    <source>
        <strain evidence="20">HMET1</strain>
    </source>
</reference>
<keyword evidence="9" id="KW-0862">Zinc</keyword>
<keyword evidence="10" id="KW-0238">DNA-binding</keyword>
<name>A0A1Q6DS27_METT1</name>
<evidence type="ECO:0000256" key="14">
    <source>
        <dbReference type="RuleBase" id="RU363031"/>
    </source>
</evidence>
<dbReference type="GO" id="GO:0003899">
    <property type="term" value="F:DNA-directed RNA polymerase activity"/>
    <property type="evidence" value="ECO:0007669"/>
    <property type="project" value="UniProtKB-EC"/>
</dbReference>
<evidence type="ECO:0000256" key="15">
    <source>
        <dbReference type="SAM" id="MobiDB-lite"/>
    </source>
</evidence>
<evidence type="ECO:0000256" key="1">
    <source>
        <dbReference type="ARBA" id="ARBA00001947"/>
    </source>
</evidence>
<dbReference type="Gene3D" id="2.40.270.10">
    <property type="entry name" value="DNA-directed RNA polymerase, subunit 2, domain 6"/>
    <property type="match status" value="1"/>
</dbReference>
<dbReference type="InterPro" id="IPR014724">
    <property type="entry name" value="RNA_pol_RPB2_OB-fold"/>
</dbReference>
<dbReference type="Pfam" id="PF04567">
    <property type="entry name" value="RNA_pol_Rpb2_5"/>
    <property type="match status" value="1"/>
</dbReference>
<keyword evidence="6 14" id="KW-0808">Transferase</keyword>
<dbReference type="InterPro" id="IPR007646">
    <property type="entry name" value="RNA_pol_Rpb2_4"/>
</dbReference>
<evidence type="ECO:0000256" key="2">
    <source>
        <dbReference type="ARBA" id="ARBA00004496"/>
    </source>
</evidence>
<comment type="catalytic activity">
    <reaction evidence="13 14">
        <text>RNA(n) + a ribonucleoside 5'-triphosphate = RNA(n+1) + diphosphate</text>
        <dbReference type="Rhea" id="RHEA:21248"/>
        <dbReference type="Rhea" id="RHEA-COMP:14527"/>
        <dbReference type="Rhea" id="RHEA-COMP:17342"/>
        <dbReference type="ChEBI" id="CHEBI:33019"/>
        <dbReference type="ChEBI" id="CHEBI:61557"/>
        <dbReference type="ChEBI" id="CHEBI:140395"/>
        <dbReference type="EC" id="2.7.7.6"/>
    </reaction>
</comment>
<dbReference type="GO" id="GO:0000428">
    <property type="term" value="C:DNA-directed RNA polymerase complex"/>
    <property type="evidence" value="ECO:0007669"/>
    <property type="project" value="UniProtKB-KW"/>
</dbReference>
<dbReference type="PROSITE" id="PS01166">
    <property type="entry name" value="RNA_POL_BETA"/>
    <property type="match status" value="1"/>
</dbReference>
<evidence type="ECO:0000256" key="11">
    <source>
        <dbReference type="ARBA" id="ARBA00023163"/>
    </source>
</evidence>
<dbReference type="AlphaFoldDB" id="A0A1Q6DS27"/>
<evidence type="ECO:0000256" key="6">
    <source>
        <dbReference type="ARBA" id="ARBA00022679"/>
    </source>
</evidence>
<keyword evidence="21" id="KW-1185">Reference proteome</keyword>
<feature type="domain" description="DNA-directed RNA polymerase subunit 2 hybrid-binding" evidence="16">
    <location>
        <begin position="136"/>
        <end position="507"/>
    </location>
</feature>
<dbReference type="Pfam" id="PF00562">
    <property type="entry name" value="RNA_pol_Rpb2_6"/>
    <property type="match status" value="1"/>
</dbReference>
<dbReference type="PANTHER" id="PTHR20856">
    <property type="entry name" value="DNA-DIRECTED RNA POLYMERASE I SUBUNIT 2"/>
    <property type="match status" value="1"/>
</dbReference>
<dbReference type="GO" id="GO:0005737">
    <property type="term" value="C:cytoplasm"/>
    <property type="evidence" value="ECO:0007669"/>
    <property type="project" value="UniProtKB-SubCell"/>
</dbReference>
<accession>A0A1Q6DS27</accession>
<evidence type="ECO:0000259" key="16">
    <source>
        <dbReference type="Pfam" id="PF00562"/>
    </source>
</evidence>
<evidence type="ECO:0000313" key="20">
    <source>
        <dbReference type="EMBL" id="OKY77148.1"/>
    </source>
</evidence>
<keyword evidence="7 14" id="KW-0548">Nucleotidyltransferase</keyword>
<dbReference type="GO" id="GO:0006351">
    <property type="term" value="P:DNA-templated transcription"/>
    <property type="evidence" value="ECO:0007669"/>
    <property type="project" value="InterPro"/>
</dbReference>
<dbReference type="Proteomes" id="UP000185744">
    <property type="component" value="Unassembled WGS sequence"/>
</dbReference>
<dbReference type="InterPro" id="IPR007120">
    <property type="entry name" value="DNA-dir_RNAP_su2_dom"/>
</dbReference>
<dbReference type="GO" id="GO:0008270">
    <property type="term" value="F:zinc ion binding"/>
    <property type="evidence" value="ECO:0007669"/>
    <property type="project" value="InterPro"/>
</dbReference>
<dbReference type="SUPFAM" id="SSF64484">
    <property type="entry name" value="beta and beta-prime subunits of DNA dependent RNA-polymerase"/>
    <property type="match status" value="1"/>
</dbReference>
<evidence type="ECO:0000313" key="21">
    <source>
        <dbReference type="Proteomes" id="UP000185744"/>
    </source>
</evidence>
<evidence type="ECO:0000256" key="7">
    <source>
        <dbReference type="ARBA" id="ARBA00022695"/>
    </source>
</evidence>
<dbReference type="Gene3D" id="3.90.1800.10">
    <property type="entry name" value="RNA polymerase alpha subunit dimerisation domain"/>
    <property type="match status" value="1"/>
</dbReference>
<comment type="function">
    <text evidence="14">DNA-dependent RNA polymerase catalyzes the transcription of DNA into RNA using the four ribonucleoside triphosphates as substrates.</text>
</comment>
<dbReference type="Gene3D" id="3.90.1070.20">
    <property type="match status" value="1"/>
</dbReference>
<feature type="domain" description="RNA polymerase Rpb2" evidence="17">
    <location>
        <begin position="509"/>
        <end position="600"/>
    </location>
</feature>
<dbReference type="STRING" id="1903181.BTN85_1794"/>
<dbReference type="InterPro" id="IPR019969">
    <property type="entry name" value="RNAP_Rpo2"/>
</dbReference>
<evidence type="ECO:0000256" key="5">
    <source>
        <dbReference type="ARBA" id="ARBA00022490"/>
    </source>
</evidence>
<comment type="cofactor">
    <cofactor evidence="1">
        <name>Zn(2+)</name>
        <dbReference type="ChEBI" id="CHEBI:29105"/>
    </cofactor>
</comment>
<evidence type="ECO:0000256" key="12">
    <source>
        <dbReference type="ARBA" id="ARBA00025838"/>
    </source>
</evidence>
<dbReference type="InterPro" id="IPR015712">
    <property type="entry name" value="DNA-dir_RNA_pol_su2"/>
</dbReference>
<comment type="subunit">
    <text evidence="12">Part of the RNA polymerase complex.</text>
</comment>
<dbReference type="FunFam" id="2.40.270.10:FF:000011">
    <property type="entry name" value="DNA-directed RNA polymerase subunit beta"/>
    <property type="match status" value="1"/>
</dbReference>
<dbReference type="Pfam" id="PF04560">
    <property type="entry name" value="RNA_pol_Rpb2_7"/>
    <property type="match status" value="1"/>
</dbReference>
<dbReference type="InterPro" id="IPR007641">
    <property type="entry name" value="RNA_pol_Rpb2_7"/>
</dbReference>
<organism evidence="20 21">
    <name type="scientific">Methanohalarchaeum thermophilum</name>
    <dbReference type="NCBI Taxonomy" id="1903181"/>
    <lineage>
        <taxon>Archaea</taxon>
        <taxon>Methanobacteriati</taxon>
        <taxon>Methanobacteriota</taxon>
        <taxon>Methanonatronarchaeia</taxon>
        <taxon>Methanonatronarchaeales</taxon>
        <taxon>Methanonatronarchaeaceae</taxon>
        <taxon>Candidatus Methanohalarchaeum</taxon>
    </lineage>
</organism>
<dbReference type="Gene3D" id="2.40.50.150">
    <property type="match status" value="1"/>
</dbReference>
<evidence type="ECO:0000256" key="10">
    <source>
        <dbReference type="ARBA" id="ARBA00023125"/>
    </source>
</evidence>
<evidence type="ECO:0000259" key="19">
    <source>
        <dbReference type="Pfam" id="PF04567"/>
    </source>
</evidence>
<comment type="similarity">
    <text evidence="3 14">Belongs to the RNA polymerase beta chain family.</text>
</comment>
<dbReference type="CDD" id="cd00653">
    <property type="entry name" value="RNA_pol_B_RPB2"/>
    <property type="match status" value="1"/>
</dbReference>
<evidence type="ECO:0000259" key="18">
    <source>
        <dbReference type="Pfam" id="PF04566"/>
    </source>
</evidence>
<dbReference type="InterPro" id="IPR037033">
    <property type="entry name" value="DNA-dir_RNAP_su2_hyb_sf"/>
</dbReference>
<feature type="domain" description="RNA polymerase Rpb2" evidence="19">
    <location>
        <begin position="88"/>
        <end position="121"/>
    </location>
</feature>
<evidence type="ECO:0000256" key="4">
    <source>
        <dbReference type="ARBA" id="ARBA00022478"/>
    </source>
</evidence>
<dbReference type="InterPro" id="IPR007121">
    <property type="entry name" value="RNA_pol_bsu_CS"/>
</dbReference>
<keyword evidence="4 14" id="KW-0240">DNA-directed RNA polymerase</keyword>
<evidence type="ECO:0000259" key="17">
    <source>
        <dbReference type="Pfam" id="PF04560"/>
    </source>
</evidence>
<dbReference type="NCBIfam" id="TIGR03670">
    <property type="entry name" value="rpoB_arch"/>
    <property type="match status" value="1"/>
</dbReference>
<dbReference type="InterPro" id="IPR007647">
    <property type="entry name" value="RNA_pol_Rpb2_5"/>
</dbReference>
<keyword evidence="11 14" id="KW-0804">Transcription</keyword>
<dbReference type="EC" id="2.7.7.6" evidence="14"/>
<evidence type="ECO:0000256" key="13">
    <source>
        <dbReference type="ARBA" id="ARBA00048552"/>
    </source>
</evidence>